<dbReference type="OrthoDB" id="1449127at2"/>
<dbReference type="EMBL" id="QEHR01000014">
    <property type="protein sequence ID" value="PVW12402.1"/>
    <property type="molecule type" value="Genomic_DNA"/>
</dbReference>
<dbReference type="AlphaFoldDB" id="A0A2U0HU54"/>
<dbReference type="InterPro" id="IPR024422">
    <property type="entry name" value="Protein_unknown_function_OB"/>
</dbReference>
<evidence type="ECO:0008006" key="4">
    <source>
        <dbReference type="Google" id="ProtNLM"/>
    </source>
</evidence>
<gene>
    <name evidence="2" type="ORF">DDV96_14905</name>
</gene>
<evidence type="ECO:0000256" key="1">
    <source>
        <dbReference type="SAM" id="Phobius"/>
    </source>
</evidence>
<evidence type="ECO:0000313" key="2">
    <source>
        <dbReference type="EMBL" id="PVW12402.1"/>
    </source>
</evidence>
<dbReference type="RefSeq" id="WP_116695577.1">
    <property type="nucleotide sequence ID" value="NZ_QEHR01000014.1"/>
</dbReference>
<keyword evidence="1" id="KW-0472">Membrane</keyword>
<comment type="caution">
    <text evidence="2">The sequence shown here is derived from an EMBL/GenBank/DDBJ whole genome shotgun (WGS) entry which is preliminary data.</text>
</comment>
<feature type="transmembrane region" description="Helical" evidence="1">
    <location>
        <begin position="15"/>
        <end position="33"/>
    </location>
</feature>
<keyword evidence="1" id="KW-0812">Transmembrane</keyword>
<keyword evidence="3" id="KW-1185">Reference proteome</keyword>
<dbReference type="Proteomes" id="UP000245962">
    <property type="component" value="Unassembled WGS sequence"/>
</dbReference>
<protein>
    <recommendedName>
        <fullName evidence="4">tRNA_anti-like</fullName>
    </recommendedName>
</protein>
<reference evidence="2 3" key="1">
    <citation type="submission" date="2018-04" db="EMBL/GenBank/DDBJ databases">
        <title>Marixanthomonas spongiae HN-E44 sp. nov., isolated from a marine sponge.</title>
        <authorList>
            <person name="Luo L."/>
            <person name="Zhuang L."/>
        </authorList>
    </citation>
    <scope>NUCLEOTIDE SEQUENCE [LARGE SCALE GENOMIC DNA]</scope>
    <source>
        <strain evidence="2 3">HN-E44</strain>
    </source>
</reference>
<accession>A0A2U0HU54</accession>
<evidence type="ECO:0000313" key="3">
    <source>
        <dbReference type="Proteomes" id="UP000245962"/>
    </source>
</evidence>
<dbReference type="Pfam" id="PF12869">
    <property type="entry name" value="tRNA_anti-like"/>
    <property type="match status" value="1"/>
</dbReference>
<sequence>MLNKLLLNRSQIKKYLVLTLIVLITIVGYKYLYKEHRIIENEIPRYSLTAQQIYSEFNNDFEISQNKYGDKIIEVSGLVSEINETDITIDNKVFCQFTKQIINREQMNNSRIIVKGRLIGYDDLLEQVKLDQCLIN</sequence>
<organism evidence="2 3">
    <name type="scientific">Marixanthomonas spongiae</name>
    <dbReference type="NCBI Taxonomy" id="2174845"/>
    <lineage>
        <taxon>Bacteria</taxon>
        <taxon>Pseudomonadati</taxon>
        <taxon>Bacteroidota</taxon>
        <taxon>Flavobacteriia</taxon>
        <taxon>Flavobacteriales</taxon>
        <taxon>Flavobacteriaceae</taxon>
        <taxon>Marixanthomonas</taxon>
    </lineage>
</organism>
<proteinExistence type="predicted"/>
<name>A0A2U0HU54_9FLAO</name>
<keyword evidence="1" id="KW-1133">Transmembrane helix</keyword>